<dbReference type="AlphaFoldDB" id="A0A7Y9IDW6"/>
<accession>A0A7Y9IDW6</accession>
<keyword evidence="4" id="KW-1185">Reference proteome</keyword>
<protein>
    <submittedName>
        <fullName evidence="3">Aminoglycoside phosphotransferase (APT) family kinase protein</fullName>
    </submittedName>
</protein>
<dbReference type="EMBL" id="JACCBU010000001">
    <property type="protein sequence ID" value="NYE75087.1"/>
    <property type="molecule type" value="Genomic_DNA"/>
</dbReference>
<evidence type="ECO:0000313" key="3">
    <source>
        <dbReference type="EMBL" id="NYE75087.1"/>
    </source>
</evidence>
<keyword evidence="3" id="KW-0418">Kinase</keyword>
<gene>
    <name evidence="3" type="ORF">BKA15_006416</name>
</gene>
<evidence type="ECO:0000256" key="1">
    <source>
        <dbReference type="SAM" id="MobiDB-lite"/>
    </source>
</evidence>
<evidence type="ECO:0000313" key="4">
    <source>
        <dbReference type="Proteomes" id="UP000569914"/>
    </source>
</evidence>
<organism evidence="3 4">
    <name type="scientific">Microlunatus parietis</name>
    <dbReference type="NCBI Taxonomy" id="682979"/>
    <lineage>
        <taxon>Bacteria</taxon>
        <taxon>Bacillati</taxon>
        <taxon>Actinomycetota</taxon>
        <taxon>Actinomycetes</taxon>
        <taxon>Propionibacteriales</taxon>
        <taxon>Propionibacteriaceae</taxon>
        <taxon>Microlunatus</taxon>
    </lineage>
</organism>
<dbReference type="SUPFAM" id="SSF56112">
    <property type="entry name" value="Protein kinase-like (PK-like)"/>
    <property type="match status" value="1"/>
</dbReference>
<dbReference type="Gene3D" id="3.90.1200.10">
    <property type="match status" value="1"/>
</dbReference>
<evidence type="ECO:0000259" key="2">
    <source>
        <dbReference type="Pfam" id="PF01636"/>
    </source>
</evidence>
<feature type="region of interest" description="Disordered" evidence="1">
    <location>
        <begin position="66"/>
        <end position="87"/>
    </location>
</feature>
<keyword evidence="3" id="KW-0808">Transferase</keyword>
<proteinExistence type="predicted"/>
<feature type="region of interest" description="Disordered" evidence="1">
    <location>
        <begin position="1"/>
        <end position="20"/>
    </location>
</feature>
<sequence>MDAVRQHRPDPTAGRTLMHGDYHPGNLLWRDGALTGVIDWNGARLGSRWFDVAYCRADVAALFGHASHHSSAKPSRNSVSDPAERTG</sequence>
<dbReference type="InterPro" id="IPR002575">
    <property type="entry name" value="Aminoglycoside_PTrfase"/>
</dbReference>
<dbReference type="Pfam" id="PF01636">
    <property type="entry name" value="APH"/>
    <property type="match status" value="1"/>
</dbReference>
<feature type="domain" description="Aminoglycoside phosphotransferase" evidence="2">
    <location>
        <begin position="2"/>
        <end position="58"/>
    </location>
</feature>
<reference evidence="3 4" key="1">
    <citation type="submission" date="2020-07" db="EMBL/GenBank/DDBJ databases">
        <title>Sequencing the genomes of 1000 actinobacteria strains.</title>
        <authorList>
            <person name="Klenk H.-P."/>
        </authorList>
    </citation>
    <scope>NUCLEOTIDE SEQUENCE [LARGE SCALE GENOMIC DNA]</scope>
    <source>
        <strain evidence="3 4">DSM 22083</strain>
    </source>
</reference>
<name>A0A7Y9IDW6_9ACTN</name>
<dbReference type="GO" id="GO:0016301">
    <property type="term" value="F:kinase activity"/>
    <property type="evidence" value="ECO:0007669"/>
    <property type="project" value="UniProtKB-KW"/>
</dbReference>
<dbReference type="Proteomes" id="UP000569914">
    <property type="component" value="Unassembled WGS sequence"/>
</dbReference>
<dbReference type="InterPro" id="IPR011009">
    <property type="entry name" value="Kinase-like_dom_sf"/>
</dbReference>
<comment type="caution">
    <text evidence="3">The sequence shown here is derived from an EMBL/GenBank/DDBJ whole genome shotgun (WGS) entry which is preliminary data.</text>
</comment>
<feature type="compositionally biased region" description="Basic and acidic residues" evidence="1">
    <location>
        <begin position="1"/>
        <end position="10"/>
    </location>
</feature>